<dbReference type="RefSeq" id="WP_243538412.1">
    <property type="nucleotide sequence ID" value="NZ_CP093442.1"/>
</dbReference>
<keyword evidence="2" id="KW-1185">Reference proteome</keyword>
<proteinExistence type="predicted"/>
<organism evidence="1 2">
    <name type="scientific">Bdellovibrio reynosensis</name>
    <dbReference type="NCBI Taxonomy" id="2835041"/>
    <lineage>
        <taxon>Bacteria</taxon>
        <taxon>Pseudomonadati</taxon>
        <taxon>Bdellovibrionota</taxon>
        <taxon>Bdellovibrionia</taxon>
        <taxon>Bdellovibrionales</taxon>
        <taxon>Pseudobdellovibrionaceae</taxon>
        <taxon>Bdellovibrio</taxon>
    </lineage>
</organism>
<name>A0ABY4CA11_9BACT</name>
<sequence length="547" mass="62912">MKFIYILEDDERTQADLYESLKSIDPKLSIRFFLSLEQFHEWLKLAMHEGTLALAKGGQKYKTDESEAIEPSDAHQLRLVIAKNEFLGIKNLDLLKRARDFFVRKKLCPAEEVTSLVITAFDSADFDISLAEERIINNVIFKPFDKLMLKMHLEYALVGHKPLSTETVSAMQMQSTIEMLKEVSLNSVSEVGFTTFNNHPIKPGALTKYYSDAFLTDDKRSVLAVCKSSTEMTPGNFLSEFLFFGMDNKQVSQIRRNILQNKNHQSQELKNSLIPASSFALGKKPEMPVPLKIIIVDEETTNPLGSELRQLLIDKMSNIEIYSYESFTQLLSDLADKETAHRQTIPAQVDLIFANFDIFGTEKDKRWQTVTQYLSDRGTKHEVKTPIVPELYLFSRRSVALEEVRTFGEFVKDMFFAPLDRTYIVKKLVSFHSRMVNREAATLARVDEERVLKVANPVQITQISEAGLILKYHRSMSIGAFREFILWRPQELETPEIVGTVNYTEEDKGEDGGSLNHFVFFGMKDYFLKHIRLWLRESYIKTKDKAS</sequence>
<evidence type="ECO:0008006" key="3">
    <source>
        <dbReference type="Google" id="ProtNLM"/>
    </source>
</evidence>
<evidence type="ECO:0000313" key="2">
    <source>
        <dbReference type="Proteomes" id="UP000830116"/>
    </source>
</evidence>
<evidence type="ECO:0000313" key="1">
    <source>
        <dbReference type="EMBL" id="UOF01807.1"/>
    </source>
</evidence>
<protein>
    <recommendedName>
        <fullName evidence="3">Response regulatory domain-containing protein</fullName>
    </recommendedName>
</protein>
<accession>A0ABY4CA11</accession>
<dbReference type="Proteomes" id="UP000830116">
    <property type="component" value="Chromosome"/>
</dbReference>
<dbReference type="EMBL" id="CP093442">
    <property type="protein sequence ID" value="UOF01807.1"/>
    <property type="molecule type" value="Genomic_DNA"/>
</dbReference>
<gene>
    <name evidence="1" type="ORF">MNR06_02425</name>
</gene>
<reference evidence="1" key="1">
    <citation type="submission" date="2022-03" db="EMBL/GenBank/DDBJ databases">
        <title>Genome Identification and Characterization of new species Bdellovibrio reynosense LBG001 sp. nov. from a Mexico soil sample.</title>
        <authorList>
            <person name="Camilli A."/>
            <person name="Ajao Y."/>
            <person name="Guo X."/>
        </authorList>
    </citation>
    <scope>NUCLEOTIDE SEQUENCE</scope>
    <source>
        <strain evidence="1">LBG001</strain>
    </source>
</reference>